<proteinExistence type="predicted"/>
<dbReference type="EMBL" id="QKKF02036072">
    <property type="protein sequence ID" value="RZF32750.1"/>
    <property type="molecule type" value="Genomic_DNA"/>
</dbReference>
<feature type="region of interest" description="Disordered" evidence="1">
    <location>
        <begin position="1"/>
        <end position="97"/>
    </location>
</feature>
<evidence type="ECO:0000256" key="1">
    <source>
        <dbReference type="SAM" id="MobiDB-lite"/>
    </source>
</evidence>
<reference evidence="2 3" key="1">
    <citation type="journal article" date="2017" name="Gigascience">
        <title>Genome sequence of the small brown planthopper, Laodelphax striatellus.</title>
        <authorList>
            <person name="Zhu J."/>
            <person name="Jiang F."/>
            <person name="Wang X."/>
            <person name="Yang P."/>
            <person name="Bao Y."/>
            <person name="Zhao W."/>
            <person name="Wang W."/>
            <person name="Lu H."/>
            <person name="Wang Q."/>
            <person name="Cui N."/>
            <person name="Li J."/>
            <person name="Chen X."/>
            <person name="Luo L."/>
            <person name="Yu J."/>
            <person name="Kang L."/>
            <person name="Cui F."/>
        </authorList>
    </citation>
    <scope>NUCLEOTIDE SEQUENCE [LARGE SCALE GENOMIC DNA]</scope>
    <source>
        <strain evidence="2">Lst14</strain>
    </source>
</reference>
<accession>A0A482WHE6</accession>
<evidence type="ECO:0000313" key="2">
    <source>
        <dbReference type="EMBL" id="RZF32750.1"/>
    </source>
</evidence>
<dbReference type="Proteomes" id="UP000291343">
    <property type="component" value="Unassembled WGS sequence"/>
</dbReference>
<name>A0A482WHE6_LAOST</name>
<organism evidence="2 3">
    <name type="scientific">Laodelphax striatellus</name>
    <name type="common">Small brown planthopper</name>
    <name type="synonym">Delphax striatella</name>
    <dbReference type="NCBI Taxonomy" id="195883"/>
    <lineage>
        <taxon>Eukaryota</taxon>
        <taxon>Metazoa</taxon>
        <taxon>Ecdysozoa</taxon>
        <taxon>Arthropoda</taxon>
        <taxon>Hexapoda</taxon>
        <taxon>Insecta</taxon>
        <taxon>Pterygota</taxon>
        <taxon>Neoptera</taxon>
        <taxon>Paraneoptera</taxon>
        <taxon>Hemiptera</taxon>
        <taxon>Auchenorrhyncha</taxon>
        <taxon>Fulgoroidea</taxon>
        <taxon>Delphacidae</taxon>
        <taxon>Criomorphinae</taxon>
        <taxon>Laodelphax</taxon>
    </lineage>
</organism>
<feature type="compositionally biased region" description="Polar residues" evidence="1">
    <location>
        <begin position="32"/>
        <end position="54"/>
    </location>
</feature>
<dbReference type="InParanoid" id="A0A482WHE6"/>
<dbReference type="SMR" id="A0A482WHE6"/>
<evidence type="ECO:0000313" key="3">
    <source>
        <dbReference type="Proteomes" id="UP000291343"/>
    </source>
</evidence>
<keyword evidence="3" id="KW-1185">Reference proteome</keyword>
<protein>
    <submittedName>
        <fullName evidence="2">Uncharacterized protein</fullName>
    </submittedName>
</protein>
<dbReference type="AlphaFoldDB" id="A0A482WHE6"/>
<comment type="caution">
    <text evidence="2">The sequence shown here is derived from an EMBL/GenBank/DDBJ whole genome shotgun (WGS) entry which is preliminary data.</text>
</comment>
<gene>
    <name evidence="2" type="ORF">LSTR_LSTR017633</name>
</gene>
<sequence>MAGSSKGTAGMPIGDTPVSYPLRSRKGALSPVTDTGGESTSDGDNSDTTLNQGPQEPHCSGEPQEPPELSSSVSHGEKGREQIREPQGPALAKQPQEPLFSPLRALHGTEDRGSPDTDEEVTKVLSRSLSIVTTHSNCLERPRIKRRSPTKRVGPISVELKLVDNVSKATNHCLMDLRQVESEINFRQRQIENLVASRSDPFGKEITDVSARLYKLVGRQNTLKNRTLTTQDISRVRTADDDDVSSEDDALAVYLQDSEQSPPPNIIVINNTKTDTDDDTRDYVSDEEDDALETILMGSESEFITAVGDKCADDSHGASSIMFKLDQLIICNMFDIPHSVTNHWGVEGACEQDYNTNDIDVSVAVKPVKKPNKATIENKEQQKIRAKKDTLTQRAKELAKAFAGNPKRLRVFIKNSHKNILWCKAVVREYNKLYMTTKMRINKRSLPIRFGPD</sequence>
<feature type="compositionally biased region" description="Basic and acidic residues" evidence="1">
    <location>
        <begin position="75"/>
        <end position="84"/>
    </location>
</feature>